<protein>
    <recommendedName>
        <fullName evidence="3">HAD family phosphatase</fullName>
    </recommendedName>
</protein>
<evidence type="ECO:0000313" key="2">
    <source>
        <dbReference type="Proteomes" id="UP001162834"/>
    </source>
</evidence>
<dbReference type="PANTHER" id="PTHR47829:SF1">
    <property type="entry name" value="HAD FAMILY PHOSPHATASE"/>
    <property type="match status" value="1"/>
</dbReference>
<dbReference type="InterPro" id="IPR036412">
    <property type="entry name" value="HAD-like_sf"/>
</dbReference>
<accession>A0A9E6XUR0</accession>
<dbReference type="AlphaFoldDB" id="A0A9E6XUR0"/>
<dbReference type="PANTHER" id="PTHR47829">
    <property type="entry name" value="HYDROLASE, PUTATIVE (AFU_ORTHOLOGUE AFUA_1G12880)-RELATED"/>
    <property type="match status" value="1"/>
</dbReference>
<gene>
    <name evidence="1" type="ORF">DSM104329_00519</name>
</gene>
<dbReference type="InterPro" id="IPR023198">
    <property type="entry name" value="PGP-like_dom2"/>
</dbReference>
<dbReference type="EMBL" id="CP087164">
    <property type="protein sequence ID" value="UGS34147.1"/>
    <property type="molecule type" value="Genomic_DNA"/>
</dbReference>
<dbReference type="NCBIfam" id="TIGR01509">
    <property type="entry name" value="HAD-SF-IA-v3"/>
    <property type="match status" value="1"/>
</dbReference>
<dbReference type="Gene3D" id="3.40.50.1000">
    <property type="entry name" value="HAD superfamily/HAD-like"/>
    <property type="match status" value="1"/>
</dbReference>
<evidence type="ECO:0000313" key="1">
    <source>
        <dbReference type="EMBL" id="UGS34147.1"/>
    </source>
</evidence>
<dbReference type="SFLD" id="SFLDS00003">
    <property type="entry name" value="Haloacid_Dehalogenase"/>
    <property type="match status" value="1"/>
</dbReference>
<evidence type="ECO:0008006" key="3">
    <source>
        <dbReference type="Google" id="ProtNLM"/>
    </source>
</evidence>
<sequence>MAADRRRGLLIDFGGVLTTSVFGSFEAFCALEGLAPDAVSRAFREHPEAQQLLFDLELGAIEEAVFDAALAELIGVAPEGLAGRMFAALRPDEEMFDLVRAIRRRGIPTGLISNSWGTALYDRGTLGELFDALVISGEEGIRKPDPAIYVMGAQRIGLAPSDCVFVDDLKFNLKPARELGMATVHHTSAPETARALDELLPD</sequence>
<keyword evidence="2" id="KW-1185">Reference proteome</keyword>
<dbReference type="CDD" id="cd02603">
    <property type="entry name" value="HAD_sEH-N_like"/>
    <property type="match status" value="1"/>
</dbReference>
<dbReference type="InterPro" id="IPR023214">
    <property type="entry name" value="HAD_sf"/>
</dbReference>
<dbReference type="Gene3D" id="1.10.150.240">
    <property type="entry name" value="Putative phosphatase, domain 2"/>
    <property type="match status" value="1"/>
</dbReference>
<dbReference type="KEGG" id="sbae:DSM104329_00519"/>
<dbReference type="InterPro" id="IPR052898">
    <property type="entry name" value="ACAD10-like"/>
</dbReference>
<name>A0A9E6XUR0_9ACTN</name>
<reference evidence="1" key="1">
    <citation type="journal article" date="2022" name="Int. J. Syst. Evol. Microbiol.">
        <title>Pseudomonas aegrilactucae sp. nov. and Pseudomonas morbosilactucae sp. nov., pathogens causing bacterial rot of lettuce in Japan.</title>
        <authorList>
            <person name="Sawada H."/>
            <person name="Fujikawa T."/>
            <person name="Satou M."/>
        </authorList>
    </citation>
    <scope>NUCLEOTIDE SEQUENCE</scope>
    <source>
        <strain evidence="1">0166_1</strain>
    </source>
</reference>
<dbReference type="RefSeq" id="WP_259313836.1">
    <property type="nucleotide sequence ID" value="NZ_CP087164.1"/>
</dbReference>
<dbReference type="SFLD" id="SFLDG01129">
    <property type="entry name" value="C1.5:_HAD__Beta-PGM__Phosphata"/>
    <property type="match status" value="1"/>
</dbReference>
<proteinExistence type="predicted"/>
<dbReference type="PRINTS" id="PR00413">
    <property type="entry name" value="HADHALOGNASE"/>
</dbReference>
<dbReference type="Pfam" id="PF00702">
    <property type="entry name" value="Hydrolase"/>
    <property type="match status" value="1"/>
</dbReference>
<organism evidence="1 2">
    <name type="scientific">Capillimicrobium parvum</name>
    <dbReference type="NCBI Taxonomy" id="2884022"/>
    <lineage>
        <taxon>Bacteria</taxon>
        <taxon>Bacillati</taxon>
        <taxon>Actinomycetota</taxon>
        <taxon>Thermoleophilia</taxon>
        <taxon>Solirubrobacterales</taxon>
        <taxon>Capillimicrobiaceae</taxon>
        <taxon>Capillimicrobium</taxon>
    </lineage>
</organism>
<dbReference type="InterPro" id="IPR006439">
    <property type="entry name" value="HAD-SF_hydro_IA"/>
</dbReference>
<dbReference type="SUPFAM" id="SSF56784">
    <property type="entry name" value="HAD-like"/>
    <property type="match status" value="1"/>
</dbReference>
<dbReference type="Proteomes" id="UP001162834">
    <property type="component" value="Chromosome"/>
</dbReference>